<evidence type="ECO:0000256" key="1">
    <source>
        <dbReference type="SAM" id="Phobius"/>
    </source>
</evidence>
<keyword evidence="1" id="KW-0812">Transmembrane</keyword>
<name>A0A0J8GVQ4_9ALTE</name>
<keyword evidence="1" id="KW-1133">Transmembrane helix</keyword>
<evidence type="ECO:0000313" key="2">
    <source>
        <dbReference type="EMBL" id="KMT64753.1"/>
    </source>
</evidence>
<reference evidence="2 3" key="1">
    <citation type="submission" date="2015-04" db="EMBL/GenBank/DDBJ databases">
        <title>Draft Genome Sequence of the Novel Agar-Digesting Marine Bacterium Q1.</title>
        <authorList>
            <person name="Li Y."/>
            <person name="Li D."/>
            <person name="Chen G."/>
            <person name="Du Z."/>
        </authorList>
    </citation>
    <scope>NUCLEOTIDE SEQUENCE [LARGE SCALE GENOMIC DNA]</scope>
    <source>
        <strain evidence="2 3">Q1</strain>
    </source>
</reference>
<feature type="transmembrane region" description="Helical" evidence="1">
    <location>
        <begin position="41"/>
        <end position="61"/>
    </location>
</feature>
<gene>
    <name evidence="2" type="ORF">XM47_12905</name>
</gene>
<protein>
    <submittedName>
        <fullName evidence="2">Uncharacterized protein</fullName>
    </submittedName>
</protein>
<proteinExistence type="predicted"/>
<sequence length="75" mass="8131">MGFGCSLGLFWLGGFVLAALGFCLLLLGSRASKLDAYMYRVGLWFCVGFAGGWVLLWGLGYSPGRRGACPRVFLM</sequence>
<organism evidence="2 3">
    <name type="scientific">Catenovulum maritimum</name>
    <dbReference type="NCBI Taxonomy" id="1513271"/>
    <lineage>
        <taxon>Bacteria</taxon>
        <taxon>Pseudomonadati</taxon>
        <taxon>Pseudomonadota</taxon>
        <taxon>Gammaproteobacteria</taxon>
        <taxon>Alteromonadales</taxon>
        <taxon>Alteromonadaceae</taxon>
        <taxon>Catenovulum</taxon>
    </lineage>
</organism>
<comment type="caution">
    <text evidence="2">The sequence shown here is derived from an EMBL/GenBank/DDBJ whole genome shotgun (WGS) entry which is preliminary data.</text>
</comment>
<keyword evidence="3" id="KW-1185">Reference proteome</keyword>
<keyword evidence="1" id="KW-0472">Membrane</keyword>
<dbReference type="EMBL" id="LAZL01000021">
    <property type="protein sequence ID" value="KMT64753.1"/>
    <property type="molecule type" value="Genomic_DNA"/>
</dbReference>
<evidence type="ECO:0000313" key="3">
    <source>
        <dbReference type="Proteomes" id="UP000037600"/>
    </source>
</evidence>
<dbReference type="AlphaFoldDB" id="A0A0J8GVQ4"/>
<dbReference type="Proteomes" id="UP000037600">
    <property type="component" value="Unassembled WGS sequence"/>
</dbReference>
<accession>A0A0J8GVQ4</accession>
<dbReference type="STRING" id="1513271.XM47_12905"/>